<dbReference type="Gene3D" id="2.30.110.10">
    <property type="entry name" value="Electron Transport, Fmn-binding Protein, Chain A"/>
    <property type="match status" value="1"/>
</dbReference>
<dbReference type="EMBL" id="QEAQ01000031">
    <property type="protein sequence ID" value="TPX58867.1"/>
    <property type="molecule type" value="Genomic_DNA"/>
</dbReference>
<reference evidence="2 3" key="1">
    <citation type="journal article" date="2019" name="Sci. Rep.">
        <title>Comparative genomics of chytrid fungi reveal insights into the obligate biotrophic and pathogenic lifestyle of Synchytrium endobioticum.</title>
        <authorList>
            <person name="van de Vossenberg B.T.L.H."/>
            <person name="Warris S."/>
            <person name="Nguyen H.D.T."/>
            <person name="van Gent-Pelzer M.P.E."/>
            <person name="Joly D.L."/>
            <person name="van de Geest H.C."/>
            <person name="Bonants P.J.M."/>
            <person name="Smith D.S."/>
            <person name="Levesque C.A."/>
            <person name="van der Lee T.A.J."/>
        </authorList>
    </citation>
    <scope>NUCLEOTIDE SEQUENCE [LARGE SCALE GENOMIC DNA]</scope>
    <source>
        <strain evidence="2 3">CBS 809.83</strain>
    </source>
</reference>
<evidence type="ECO:0000313" key="2">
    <source>
        <dbReference type="EMBL" id="TPX58867.1"/>
    </source>
</evidence>
<dbReference type="GO" id="GO:0010181">
    <property type="term" value="F:FMN binding"/>
    <property type="evidence" value="ECO:0007669"/>
    <property type="project" value="InterPro"/>
</dbReference>
<dbReference type="PANTHER" id="PTHR28243:SF1">
    <property type="entry name" value="PYRIDOXAMINE 5'-PHOSPHATE OXIDASE ALR4036 FAMILY FMN-BINDING DOMAIN-CONTAINING PROTEIN"/>
    <property type="match status" value="1"/>
</dbReference>
<dbReference type="AlphaFoldDB" id="A0A507E663"/>
<sequence>MLGEVEPTPAWNPVIVRSFKKNYDGIKEPVYTQLASVRPNGTPKIQRLVFQDFLTADPKVLLFAAPTRSAELMAVVKGTQTHELFWHMPKTGETFTITGRMYMVAAPTMSHRFGAPPRRISTGNDGVHPDEFWEKERLRQWKRLAPAYRASFTWPAPGESQNPVARNDSSVYKDPNSVKIVGLPSDTGFKYTRLDAMEESSTASTGGLFSSASSASKEQELRCVHNAALDNFCLLVMKAQKVDHWTPNSVAPPTRRVYHSSKDGIWTEYSLNP</sequence>
<protein>
    <recommendedName>
        <fullName evidence="1">Pyridoxamine 5'-phosphate oxidase Alr4036 family FMN-binding domain-containing protein</fullName>
    </recommendedName>
</protein>
<dbReference type="Pfam" id="PF12766">
    <property type="entry name" value="Pyridox_oxase_2"/>
    <property type="match status" value="1"/>
</dbReference>
<dbReference type="PANTHER" id="PTHR28243">
    <property type="entry name" value="AGL049CP"/>
    <property type="match status" value="1"/>
</dbReference>
<dbReference type="Proteomes" id="UP000318582">
    <property type="component" value="Unassembled WGS sequence"/>
</dbReference>
<keyword evidence="3" id="KW-1185">Reference proteome</keyword>
<name>A0A507E663_9FUNG</name>
<evidence type="ECO:0000313" key="3">
    <source>
        <dbReference type="Proteomes" id="UP000318582"/>
    </source>
</evidence>
<gene>
    <name evidence="2" type="ORF">PhCBS80983_g02859</name>
</gene>
<feature type="domain" description="Pyridoxamine 5'-phosphate oxidase Alr4036 family FMN-binding" evidence="1">
    <location>
        <begin position="9"/>
        <end position="104"/>
    </location>
</feature>
<accession>A0A507E663</accession>
<proteinExistence type="predicted"/>
<dbReference type="SUPFAM" id="SSF50475">
    <property type="entry name" value="FMN-binding split barrel"/>
    <property type="match status" value="1"/>
</dbReference>
<comment type="caution">
    <text evidence="2">The sequence shown here is derived from an EMBL/GenBank/DDBJ whole genome shotgun (WGS) entry which is preliminary data.</text>
</comment>
<organism evidence="2 3">
    <name type="scientific">Powellomyces hirtus</name>
    <dbReference type="NCBI Taxonomy" id="109895"/>
    <lineage>
        <taxon>Eukaryota</taxon>
        <taxon>Fungi</taxon>
        <taxon>Fungi incertae sedis</taxon>
        <taxon>Chytridiomycota</taxon>
        <taxon>Chytridiomycota incertae sedis</taxon>
        <taxon>Chytridiomycetes</taxon>
        <taxon>Spizellomycetales</taxon>
        <taxon>Powellomycetaceae</taxon>
        <taxon>Powellomyces</taxon>
    </lineage>
</organism>
<dbReference type="InterPro" id="IPR024624">
    <property type="entry name" value="Pyridox_Oxase_Alr4036_FMN-bd"/>
</dbReference>
<evidence type="ECO:0000259" key="1">
    <source>
        <dbReference type="Pfam" id="PF12766"/>
    </source>
</evidence>
<dbReference type="InterPro" id="IPR012349">
    <property type="entry name" value="Split_barrel_FMN-bd"/>
</dbReference>